<dbReference type="InterPro" id="IPR051531">
    <property type="entry name" value="N-acetyltransferase"/>
</dbReference>
<comment type="caution">
    <text evidence="5">The sequence shown here is derived from an EMBL/GenBank/DDBJ whole genome shotgun (WGS) entry which is preliminary data.</text>
</comment>
<reference evidence="5 6" key="1">
    <citation type="journal article" date="2018" name="Nat. Biotechnol.">
        <title>A standardized bacterial taxonomy based on genome phylogeny substantially revises the tree of life.</title>
        <authorList>
            <person name="Parks D.H."/>
            <person name="Chuvochina M."/>
            <person name="Waite D.W."/>
            <person name="Rinke C."/>
            <person name="Skarshewski A."/>
            <person name="Chaumeil P.A."/>
            <person name="Hugenholtz P."/>
        </authorList>
    </citation>
    <scope>NUCLEOTIDE SEQUENCE [LARGE SCALE GENOMIC DNA]</scope>
    <source>
        <strain evidence="5">UBA8733</strain>
    </source>
</reference>
<dbReference type="PROSITE" id="PS51186">
    <property type="entry name" value="GNAT"/>
    <property type="match status" value="1"/>
</dbReference>
<accession>A0A3B9GV90</accession>
<keyword evidence="5" id="KW-0687">Ribonucleoprotein</keyword>
<evidence type="ECO:0000313" key="6">
    <source>
        <dbReference type="Proteomes" id="UP000259610"/>
    </source>
</evidence>
<dbReference type="PANTHER" id="PTHR43792">
    <property type="entry name" value="GNAT FAMILY, PUTATIVE (AFU_ORTHOLOGUE AFUA_3G00765)-RELATED-RELATED"/>
    <property type="match status" value="1"/>
</dbReference>
<protein>
    <submittedName>
        <fullName evidence="5">30S ribosomal protein S5 alanine N-acetyltransferase</fullName>
    </submittedName>
</protein>
<dbReference type="Gene3D" id="3.40.630.30">
    <property type="match status" value="1"/>
</dbReference>
<comment type="similarity">
    <text evidence="3">Belongs to the acetyltransferase family. RimJ subfamily.</text>
</comment>
<feature type="domain" description="N-acetyltransferase" evidence="4">
    <location>
        <begin position="56"/>
        <end position="212"/>
    </location>
</feature>
<sequence>MKCLSGLRHPLPLSARASSSMWGGAGRMLPPLRETLVTTERLVLAPPFRADFAEWADLRERSRTHLEPWEPVWPSDVHSKADWSRRLKAWHSSWRNGRAHVFLIRRQTDNRLIGGVSLTNVRGWPAQAANLGYWIGADHQGNGYMHEAVGTICTWAFQILDLWRIEAGTLPTNERSQRVLAKVGFEREGYARDYLEIAGKREDHILFALVRPTMQR</sequence>
<evidence type="ECO:0000256" key="2">
    <source>
        <dbReference type="ARBA" id="ARBA00023315"/>
    </source>
</evidence>
<dbReference type="InterPro" id="IPR000182">
    <property type="entry name" value="GNAT_dom"/>
</dbReference>
<keyword evidence="1 5" id="KW-0808">Transferase</keyword>
<dbReference type="AlphaFoldDB" id="A0A3B9GV90"/>
<gene>
    <name evidence="5" type="ORF">DCG58_04385</name>
</gene>
<evidence type="ECO:0000256" key="3">
    <source>
        <dbReference type="ARBA" id="ARBA00038502"/>
    </source>
</evidence>
<dbReference type="GO" id="GO:0008999">
    <property type="term" value="F:protein-N-terminal-alanine acetyltransferase activity"/>
    <property type="evidence" value="ECO:0007669"/>
    <property type="project" value="TreeGrafter"/>
</dbReference>
<dbReference type="GO" id="GO:0005840">
    <property type="term" value="C:ribosome"/>
    <property type="evidence" value="ECO:0007669"/>
    <property type="project" value="UniProtKB-KW"/>
</dbReference>
<dbReference type="Pfam" id="PF13302">
    <property type="entry name" value="Acetyltransf_3"/>
    <property type="match status" value="1"/>
</dbReference>
<dbReference type="SUPFAM" id="SSF55729">
    <property type="entry name" value="Acyl-CoA N-acyltransferases (Nat)"/>
    <property type="match status" value="1"/>
</dbReference>
<evidence type="ECO:0000313" key="5">
    <source>
        <dbReference type="EMBL" id="HAE26375.1"/>
    </source>
</evidence>
<proteinExistence type="inferred from homology"/>
<keyword evidence="2" id="KW-0012">Acyltransferase</keyword>
<evidence type="ECO:0000259" key="4">
    <source>
        <dbReference type="PROSITE" id="PS51186"/>
    </source>
</evidence>
<dbReference type="EMBL" id="DMAN01000093">
    <property type="protein sequence ID" value="HAE26375.1"/>
    <property type="molecule type" value="Genomic_DNA"/>
</dbReference>
<dbReference type="PANTHER" id="PTHR43792:SF8">
    <property type="entry name" value="[RIBOSOMAL PROTEIN US5]-ALANINE N-ACETYLTRANSFERASE"/>
    <property type="match status" value="1"/>
</dbReference>
<organism evidence="5 6">
    <name type="scientific">Hyphomonas adhaerens</name>
    <dbReference type="NCBI Taxonomy" id="81029"/>
    <lineage>
        <taxon>Bacteria</taxon>
        <taxon>Pseudomonadati</taxon>
        <taxon>Pseudomonadota</taxon>
        <taxon>Alphaproteobacteria</taxon>
        <taxon>Hyphomonadales</taxon>
        <taxon>Hyphomonadaceae</taxon>
        <taxon>Hyphomonas</taxon>
    </lineage>
</organism>
<keyword evidence="5" id="KW-0689">Ribosomal protein</keyword>
<dbReference type="GO" id="GO:0005737">
    <property type="term" value="C:cytoplasm"/>
    <property type="evidence" value="ECO:0007669"/>
    <property type="project" value="TreeGrafter"/>
</dbReference>
<dbReference type="Proteomes" id="UP000259610">
    <property type="component" value="Unassembled WGS sequence"/>
</dbReference>
<name>A0A3B9GV90_9PROT</name>
<dbReference type="InterPro" id="IPR016181">
    <property type="entry name" value="Acyl_CoA_acyltransferase"/>
</dbReference>
<evidence type="ECO:0000256" key="1">
    <source>
        <dbReference type="ARBA" id="ARBA00022679"/>
    </source>
</evidence>